<dbReference type="GeneID" id="74941406"/>
<dbReference type="RefSeq" id="WP_260594385.1">
    <property type="nucleotide sequence ID" value="NZ_CP104003.1"/>
</dbReference>
<evidence type="ECO:0000313" key="3">
    <source>
        <dbReference type="Proteomes" id="UP001057580"/>
    </source>
</evidence>
<dbReference type="Proteomes" id="UP001057580">
    <property type="component" value="Chromosome"/>
</dbReference>
<dbReference type="KEGG" id="ssai:N0B31_03250"/>
<evidence type="ECO:0000256" key="1">
    <source>
        <dbReference type="SAM" id="MobiDB-lite"/>
    </source>
</evidence>
<proteinExistence type="predicted"/>
<reference evidence="2" key="1">
    <citation type="submission" date="2022-09" db="EMBL/GenBank/DDBJ databases">
        <title>Diverse halophilic archaea isolated from saline environments.</title>
        <authorList>
            <person name="Cui H.-L."/>
        </authorList>
    </citation>
    <scope>NUCLEOTIDE SEQUENCE</scope>
    <source>
        <strain evidence="2">ZS-35-S2</strain>
    </source>
</reference>
<accession>A0A9E7UBL1</accession>
<organism evidence="2 3">
    <name type="scientific">Salinirubellus salinus</name>
    <dbReference type="NCBI Taxonomy" id="1364945"/>
    <lineage>
        <taxon>Archaea</taxon>
        <taxon>Methanobacteriati</taxon>
        <taxon>Methanobacteriota</taxon>
        <taxon>Stenosarchaea group</taxon>
        <taxon>Halobacteria</taxon>
        <taxon>Halobacteriales</taxon>
        <taxon>Natronomonadaceae</taxon>
        <taxon>Salinirubellus</taxon>
    </lineage>
</organism>
<gene>
    <name evidence="2" type="ORF">N0B31_03250</name>
</gene>
<protein>
    <submittedName>
        <fullName evidence="2">Uncharacterized protein</fullName>
    </submittedName>
</protein>
<evidence type="ECO:0000313" key="2">
    <source>
        <dbReference type="EMBL" id="UWM55308.1"/>
    </source>
</evidence>
<name>A0A9E7UBL1_9EURY</name>
<dbReference type="EMBL" id="CP104003">
    <property type="protein sequence ID" value="UWM55308.1"/>
    <property type="molecule type" value="Genomic_DNA"/>
</dbReference>
<keyword evidence="3" id="KW-1185">Reference proteome</keyword>
<sequence length="167" mass="16753">MKDLQRRAGLVLAAVGVLLLASATYGVTSLAADRAVDIGTASDDSALLSIDDVGTGTVANGATEDDAVTVLKLTNTFESPLDTLGVTIDSVGDTNVDRSDLSVTHPTSLGTGSTESVGLYCSGSNDVQSDGTTTVTFDIVGSGEGVSIETSEEVSGVEVDCPSSSTT</sequence>
<dbReference type="AlphaFoldDB" id="A0A9E7UBL1"/>
<feature type="region of interest" description="Disordered" evidence="1">
    <location>
        <begin position="147"/>
        <end position="167"/>
    </location>
</feature>